<dbReference type="EMBL" id="JAODOP010000004">
    <property type="protein sequence ID" value="MEF3834019.1"/>
    <property type="molecule type" value="Genomic_DNA"/>
</dbReference>
<feature type="repeat" description="ANK" evidence="3">
    <location>
        <begin position="403"/>
        <end position="435"/>
    </location>
</feature>
<evidence type="ECO:0000256" key="2">
    <source>
        <dbReference type="ARBA" id="ARBA00023043"/>
    </source>
</evidence>
<dbReference type="SMART" id="SM00248">
    <property type="entry name" value="ANK"/>
    <property type="match status" value="10"/>
</dbReference>
<sequence>MKTIKCLIVCLVFVNILQAQSENIFWERDFWKTNPTIETIEEKVKEGHSATALNPFGFDAVVYAILEKAPNKSIKYLLSKEENDVNKLTHDKRTYIFWAAYKSNMELMKYLISKNAKMDLKDAHHFSVLTFAAVAGITNLDIYDLCIEHGIDIKNDVDEHGANALLLLMPHLKDFEVANYFMKKGLSLKSKDSDGNGVFNYTAKAGNKIMLEKLIERGISHKLNNKGGNAMLLATRGSRSGYNALDFFKYLEGLGIEANIVNNDGITPLHNLAYGNKDLETFNYFISKGVDVNQIDKDGNTALINASGRNSLGIITKLAENTKNINHVNNNGQSALTKSIGNAPQTISFLIKKGADVHVIDTRGNNLSYYLIKSFQAKKQETFNQKLKVLSNNGFDVTTIQKNGNTLFHLAVDADNIDLLKYVNALGVDINIKNKDGLTALHMSVMKAKNLKILKYLLSIGANKNIKTDFEESVYDLAKENELLNTHHIDFLK</sequence>
<keyword evidence="4" id="KW-0732">Signal</keyword>
<dbReference type="PANTHER" id="PTHR24178:SF9">
    <property type="entry name" value="ANK_REP_REGION DOMAIN-CONTAINING PROTEIN"/>
    <property type="match status" value="1"/>
</dbReference>
<dbReference type="PROSITE" id="PS50088">
    <property type="entry name" value="ANK_REPEAT"/>
    <property type="match status" value="4"/>
</dbReference>
<dbReference type="Gene3D" id="1.25.40.20">
    <property type="entry name" value="Ankyrin repeat-containing domain"/>
    <property type="match status" value="2"/>
</dbReference>
<accession>A0ABU7XTF5</accession>
<dbReference type="Pfam" id="PF12796">
    <property type="entry name" value="Ank_2"/>
    <property type="match status" value="3"/>
</dbReference>
<protein>
    <submittedName>
        <fullName evidence="5">Ankyrin repeat domain-containing protein</fullName>
    </submittedName>
</protein>
<feature type="repeat" description="ANK" evidence="3">
    <location>
        <begin position="91"/>
        <end position="123"/>
    </location>
</feature>
<name>A0ABU7XTF5_9FLAO</name>
<evidence type="ECO:0000313" key="6">
    <source>
        <dbReference type="Proteomes" id="UP001337305"/>
    </source>
</evidence>
<feature type="chain" id="PRO_5045058352" evidence="4">
    <location>
        <begin position="22"/>
        <end position="493"/>
    </location>
</feature>
<keyword evidence="6" id="KW-1185">Reference proteome</keyword>
<feature type="signal peptide" evidence="4">
    <location>
        <begin position="1"/>
        <end position="21"/>
    </location>
</feature>
<dbReference type="SUPFAM" id="SSF48403">
    <property type="entry name" value="Ankyrin repeat"/>
    <property type="match status" value="2"/>
</dbReference>
<dbReference type="Proteomes" id="UP001337305">
    <property type="component" value="Unassembled WGS sequence"/>
</dbReference>
<reference evidence="5 6" key="1">
    <citation type="submission" date="2022-09" db="EMBL/GenBank/DDBJ databases">
        <title>Genome sequencing of Flavivirga sp. MEBiC05379.</title>
        <authorList>
            <person name="Oh H.-M."/>
            <person name="Kwon K.K."/>
            <person name="Park M.J."/>
            <person name="Yang S.-H."/>
        </authorList>
    </citation>
    <scope>NUCLEOTIDE SEQUENCE [LARGE SCALE GENOMIC DNA]</scope>
    <source>
        <strain evidence="5 6">MEBiC05379</strain>
    </source>
</reference>
<gene>
    <name evidence="5" type="ORF">N1F79_12840</name>
</gene>
<dbReference type="InterPro" id="IPR002110">
    <property type="entry name" value="Ankyrin_rpt"/>
</dbReference>
<dbReference type="RefSeq" id="WP_303306353.1">
    <property type="nucleotide sequence ID" value="NZ_JAODOP010000004.1"/>
</dbReference>
<dbReference type="PANTHER" id="PTHR24178">
    <property type="entry name" value="MOLTING PROTEIN MLT-4"/>
    <property type="match status" value="1"/>
</dbReference>
<evidence type="ECO:0000313" key="5">
    <source>
        <dbReference type="EMBL" id="MEF3834019.1"/>
    </source>
</evidence>
<evidence type="ECO:0000256" key="4">
    <source>
        <dbReference type="SAM" id="SignalP"/>
    </source>
</evidence>
<comment type="caution">
    <text evidence="5">The sequence shown here is derived from an EMBL/GenBank/DDBJ whole genome shotgun (WGS) entry which is preliminary data.</text>
</comment>
<dbReference type="InterPro" id="IPR036770">
    <property type="entry name" value="Ankyrin_rpt-contain_sf"/>
</dbReference>
<dbReference type="PROSITE" id="PS50297">
    <property type="entry name" value="ANK_REP_REGION"/>
    <property type="match status" value="2"/>
</dbReference>
<organism evidence="5 6">
    <name type="scientific">Flavivirga spongiicola</name>
    <dbReference type="NCBI Taxonomy" id="421621"/>
    <lineage>
        <taxon>Bacteria</taxon>
        <taxon>Pseudomonadati</taxon>
        <taxon>Bacteroidota</taxon>
        <taxon>Flavobacteriia</taxon>
        <taxon>Flavobacteriales</taxon>
        <taxon>Flavobacteriaceae</taxon>
        <taxon>Flavivirga</taxon>
    </lineage>
</organism>
<keyword evidence="2 3" id="KW-0040">ANK repeat</keyword>
<feature type="repeat" description="ANK" evidence="3">
    <location>
        <begin position="436"/>
        <end position="469"/>
    </location>
</feature>
<keyword evidence="1" id="KW-0677">Repeat</keyword>
<evidence type="ECO:0000256" key="3">
    <source>
        <dbReference type="PROSITE-ProRule" id="PRU00023"/>
    </source>
</evidence>
<evidence type="ECO:0000256" key="1">
    <source>
        <dbReference type="ARBA" id="ARBA00022737"/>
    </source>
</evidence>
<feature type="repeat" description="ANK" evidence="3">
    <location>
        <begin position="264"/>
        <end position="297"/>
    </location>
</feature>
<proteinExistence type="predicted"/>